<organism evidence="1 2">
    <name type="scientific">Aphis craccivora</name>
    <name type="common">Cowpea aphid</name>
    <dbReference type="NCBI Taxonomy" id="307492"/>
    <lineage>
        <taxon>Eukaryota</taxon>
        <taxon>Metazoa</taxon>
        <taxon>Ecdysozoa</taxon>
        <taxon>Arthropoda</taxon>
        <taxon>Hexapoda</taxon>
        <taxon>Insecta</taxon>
        <taxon>Pterygota</taxon>
        <taxon>Neoptera</taxon>
        <taxon>Paraneoptera</taxon>
        <taxon>Hemiptera</taxon>
        <taxon>Sternorrhyncha</taxon>
        <taxon>Aphidomorpha</taxon>
        <taxon>Aphidoidea</taxon>
        <taxon>Aphididae</taxon>
        <taxon>Aphidini</taxon>
        <taxon>Aphis</taxon>
        <taxon>Aphis</taxon>
    </lineage>
</organism>
<gene>
    <name evidence="1" type="ORF">FWK35_00027241</name>
</gene>
<sequence>MKNILSAFEACGINPYNPDIFPDYMYAPTTVNLYSKETNFFPEYHIFNGSSPTTLHIDGGAGAL</sequence>
<name>A0A6G0WXD0_APHCR</name>
<protein>
    <submittedName>
        <fullName evidence="1">Uncharacterized protein</fullName>
    </submittedName>
</protein>
<reference evidence="1 2" key="1">
    <citation type="submission" date="2019-08" db="EMBL/GenBank/DDBJ databases">
        <title>Whole genome of Aphis craccivora.</title>
        <authorList>
            <person name="Voronova N.V."/>
            <person name="Shulinski R.S."/>
            <person name="Bandarenka Y.V."/>
            <person name="Zhorov D.G."/>
            <person name="Warner D."/>
        </authorList>
    </citation>
    <scope>NUCLEOTIDE SEQUENCE [LARGE SCALE GENOMIC DNA]</scope>
    <source>
        <strain evidence="1">180601</strain>
        <tissue evidence="1">Whole Body</tissue>
    </source>
</reference>
<comment type="caution">
    <text evidence="1">The sequence shown here is derived from an EMBL/GenBank/DDBJ whole genome shotgun (WGS) entry which is preliminary data.</text>
</comment>
<dbReference type="Proteomes" id="UP000478052">
    <property type="component" value="Unassembled WGS sequence"/>
</dbReference>
<dbReference type="AlphaFoldDB" id="A0A6G0WXD0"/>
<proteinExistence type="predicted"/>
<accession>A0A6G0WXD0</accession>
<dbReference type="EMBL" id="VUJU01008341">
    <property type="protein sequence ID" value="KAF0732192.1"/>
    <property type="molecule type" value="Genomic_DNA"/>
</dbReference>
<evidence type="ECO:0000313" key="1">
    <source>
        <dbReference type="EMBL" id="KAF0732192.1"/>
    </source>
</evidence>
<keyword evidence="2" id="KW-1185">Reference proteome</keyword>
<evidence type="ECO:0000313" key="2">
    <source>
        <dbReference type="Proteomes" id="UP000478052"/>
    </source>
</evidence>